<evidence type="ECO:0000313" key="19">
    <source>
        <dbReference type="EMBL" id="RPB26965.1"/>
    </source>
</evidence>
<dbReference type="PROSITE" id="PS50011">
    <property type="entry name" value="PROTEIN_KINASE_DOM"/>
    <property type="match status" value="1"/>
</dbReference>
<dbReference type="EC" id="2.7.11.1" evidence="4"/>
<dbReference type="Proteomes" id="UP000267821">
    <property type="component" value="Unassembled WGS sequence"/>
</dbReference>
<protein>
    <recommendedName>
        <fullName evidence="4">non-specific serine/threonine protein kinase</fullName>
        <ecNumber evidence="4">2.7.11.1</ecNumber>
    </recommendedName>
</protein>
<dbReference type="FunCoup" id="A0A3N4MBX5">
    <property type="interactions" value="650"/>
</dbReference>
<dbReference type="Pfam" id="PF00069">
    <property type="entry name" value="Pkinase"/>
    <property type="match status" value="1"/>
</dbReference>
<dbReference type="EMBL" id="ML121532">
    <property type="protein sequence ID" value="RPB26965.1"/>
    <property type="molecule type" value="Genomic_DNA"/>
</dbReference>
<feature type="compositionally biased region" description="Polar residues" evidence="17">
    <location>
        <begin position="348"/>
        <end position="367"/>
    </location>
</feature>
<dbReference type="OrthoDB" id="248923at2759"/>
<dbReference type="PANTHER" id="PTHR48012">
    <property type="entry name" value="STERILE20-LIKE KINASE, ISOFORM B-RELATED"/>
    <property type="match status" value="1"/>
</dbReference>
<evidence type="ECO:0000256" key="17">
    <source>
        <dbReference type="SAM" id="MobiDB-lite"/>
    </source>
</evidence>
<dbReference type="InterPro" id="IPR000719">
    <property type="entry name" value="Prot_kinase_dom"/>
</dbReference>
<comment type="similarity">
    <text evidence="3">Belongs to the protein kinase superfamily. STE Ser/Thr protein kinase family. STE20 subfamily.</text>
</comment>
<reference evidence="19 20" key="1">
    <citation type="journal article" date="2018" name="Nat. Ecol. Evol.">
        <title>Pezizomycetes genomes reveal the molecular basis of ectomycorrhizal truffle lifestyle.</title>
        <authorList>
            <person name="Murat C."/>
            <person name="Payen T."/>
            <person name="Noel B."/>
            <person name="Kuo A."/>
            <person name="Morin E."/>
            <person name="Chen J."/>
            <person name="Kohler A."/>
            <person name="Krizsan K."/>
            <person name="Balestrini R."/>
            <person name="Da Silva C."/>
            <person name="Montanini B."/>
            <person name="Hainaut M."/>
            <person name="Levati E."/>
            <person name="Barry K.W."/>
            <person name="Belfiori B."/>
            <person name="Cichocki N."/>
            <person name="Clum A."/>
            <person name="Dockter R.B."/>
            <person name="Fauchery L."/>
            <person name="Guy J."/>
            <person name="Iotti M."/>
            <person name="Le Tacon F."/>
            <person name="Lindquist E.A."/>
            <person name="Lipzen A."/>
            <person name="Malagnac F."/>
            <person name="Mello A."/>
            <person name="Molinier V."/>
            <person name="Miyauchi S."/>
            <person name="Poulain J."/>
            <person name="Riccioni C."/>
            <person name="Rubini A."/>
            <person name="Sitrit Y."/>
            <person name="Splivallo R."/>
            <person name="Traeger S."/>
            <person name="Wang M."/>
            <person name="Zifcakova L."/>
            <person name="Wipf D."/>
            <person name="Zambonelli A."/>
            <person name="Paolocci F."/>
            <person name="Nowrousian M."/>
            <person name="Ottonello S."/>
            <person name="Baldrian P."/>
            <person name="Spatafora J.W."/>
            <person name="Henrissat B."/>
            <person name="Nagy L.G."/>
            <person name="Aury J.M."/>
            <person name="Wincker P."/>
            <person name="Grigoriev I.V."/>
            <person name="Bonfante P."/>
            <person name="Martin F.M."/>
        </authorList>
    </citation>
    <scope>NUCLEOTIDE SEQUENCE [LARGE SCALE GENOMIC DNA]</scope>
    <source>
        <strain evidence="19 20">ATCC MYA-4762</strain>
    </source>
</reference>
<comment type="catalytic activity">
    <reaction evidence="14">
        <text>L-threonyl-[protein] + ATP = O-phospho-L-threonyl-[protein] + ADP + H(+)</text>
        <dbReference type="Rhea" id="RHEA:46608"/>
        <dbReference type="Rhea" id="RHEA-COMP:11060"/>
        <dbReference type="Rhea" id="RHEA-COMP:11605"/>
        <dbReference type="ChEBI" id="CHEBI:15378"/>
        <dbReference type="ChEBI" id="CHEBI:30013"/>
        <dbReference type="ChEBI" id="CHEBI:30616"/>
        <dbReference type="ChEBI" id="CHEBI:61977"/>
        <dbReference type="ChEBI" id="CHEBI:456216"/>
        <dbReference type="EC" id="2.7.11.1"/>
    </reaction>
</comment>
<dbReference type="InParanoid" id="A0A3N4MBX5"/>
<keyword evidence="20" id="KW-1185">Reference proteome</keyword>
<evidence type="ECO:0000256" key="12">
    <source>
        <dbReference type="ARBA" id="ARBA00022840"/>
    </source>
</evidence>
<keyword evidence="6" id="KW-0723">Serine/threonine-protein kinase</keyword>
<keyword evidence="13" id="KW-0460">Magnesium</keyword>
<evidence type="ECO:0000256" key="11">
    <source>
        <dbReference type="ARBA" id="ARBA00022777"/>
    </source>
</evidence>
<evidence type="ECO:0000256" key="7">
    <source>
        <dbReference type="ARBA" id="ARBA00022553"/>
    </source>
</evidence>
<evidence type="ECO:0000256" key="16">
    <source>
        <dbReference type="PROSITE-ProRule" id="PRU10141"/>
    </source>
</evidence>
<evidence type="ECO:0000256" key="2">
    <source>
        <dbReference type="ARBA" id="ARBA00004496"/>
    </source>
</evidence>
<keyword evidence="5" id="KW-0963">Cytoplasm</keyword>
<feature type="domain" description="Protein kinase" evidence="18">
    <location>
        <begin position="13"/>
        <end position="264"/>
    </location>
</feature>
<dbReference type="SMART" id="SM00220">
    <property type="entry name" value="S_TKc"/>
    <property type="match status" value="1"/>
</dbReference>
<dbReference type="GO" id="GO:0004674">
    <property type="term" value="F:protein serine/threonine kinase activity"/>
    <property type="evidence" value="ECO:0007669"/>
    <property type="project" value="UniProtKB-KW"/>
</dbReference>
<keyword evidence="10 16" id="KW-0547">Nucleotide-binding</keyword>
<evidence type="ECO:0000259" key="18">
    <source>
        <dbReference type="PROSITE" id="PS50011"/>
    </source>
</evidence>
<dbReference type="InterPro" id="IPR011009">
    <property type="entry name" value="Kinase-like_dom_sf"/>
</dbReference>
<dbReference type="FunFam" id="1.10.510.10:FF:000411">
    <property type="entry name" value="Probable Ste20-like kinase Don3"/>
    <property type="match status" value="1"/>
</dbReference>
<feature type="binding site" evidence="16">
    <location>
        <position position="42"/>
    </location>
    <ligand>
        <name>ATP</name>
        <dbReference type="ChEBI" id="CHEBI:30616"/>
    </ligand>
</feature>
<evidence type="ECO:0000256" key="4">
    <source>
        <dbReference type="ARBA" id="ARBA00012513"/>
    </source>
</evidence>
<evidence type="ECO:0000256" key="5">
    <source>
        <dbReference type="ARBA" id="ARBA00022490"/>
    </source>
</evidence>
<sequence length="433" mass="48255">MPSSPIEAVADKFQVLEEIGCGSFGVVYKAIERETGKVVAIKHIDLEASEDDIVEIQQEISVLGTCASPHVTKYYGSFVKGYKLWIIMEYLGGGSGVDLLKPGSFSEPHIAAVCKEILLGLDYLHSEGKIHRDIKAANILFSSQGAVKLADFGVATQLSHMKSTRNTFVGTPFWMAPEVIQQSGYGFKADIWSLGITAMEFANGEPPHATIHPMKVLFMIPKEPAPRLTGPNFSPAFKDFVAQCLTKDPLKRPSARELLKHKFIRSAPKFEAIQELIERKEQWGSSSKAGRKSEEIKLYQETVKAARKIDRKHEESDDEESGWIFETMKQRETLVRKPPCEELRTIARKSSPSQQETALKTVNLNKEQPSERRKRAPSGTRIVSGTMLRTKTPASRIHTPPSRTRTPQSKPSTPRPRSNGPTLITPEMVFGKE</sequence>
<keyword evidence="11 19" id="KW-0418">Kinase</keyword>
<comment type="catalytic activity">
    <reaction evidence="15">
        <text>L-seryl-[protein] + ATP = O-phospho-L-seryl-[protein] + ADP + H(+)</text>
        <dbReference type="Rhea" id="RHEA:17989"/>
        <dbReference type="Rhea" id="RHEA-COMP:9863"/>
        <dbReference type="Rhea" id="RHEA-COMP:11604"/>
        <dbReference type="ChEBI" id="CHEBI:15378"/>
        <dbReference type="ChEBI" id="CHEBI:29999"/>
        <dbReference type="ChEBI" id="CHEBI:30616"/>
        <dbReference type="ChEBI" id="CHEBI:83421"/>
        <dbReference type="ChEBI" id="CHEBI:456216"/>
        <dbReference type="EC" id="2.7.11.1"/>
    </reaction>
</comment>
<keyword evidence="8" id="KW-0808">Transferase</keyword>
<evidence type="ECO:0000256" key="13">
    <source>
        <dbReference type="ARBA" id="ARBA00022842"/>
    </source>
</evidence>
<dbReference type="InterPro" id="IPR017441">
    <property type="entry name" value="Protein_kinase_ATP_BS"/>
</dbReference>
<dbReference type="STRING" id="1051890.A0A3N4MBX5"/>
<keyword evidence="9" id="KW-0479">Metal-binding</keyword>
<dbReference type="PANTHER" id="PTHR48012:SF27">
    <property type="entry name" value="SERINE_THREONINE-PROTEIN KINASE SID1"/>
    <property type="match status" value="1"/>
</dbReference>
<dbReference type="InterPro" id="IPR050629">
    <property type="entry name" value="STE20/SPS1-PAK"/>
</dbReference>
<accession>A0A3N4MBX5</accession>
<proteinExistence type="inferred from homology"/>
<evidence type="ECO:0000256" key="15">
    <source>
        <dbReference type="ARBA" id="ARBA00048679"/>
    </source>
</evidence>
<dbReference type="CDD" id="cd06609">
    <property type="entry name" value="STKc_MST3_like"/>
    <property type="match status" value="1"/>
</dbReference>
<dbReference type="GO" id="GO:0005524">
    <property type="term" value="F:ATP binding"/>
    <property type="evidence" value="ECO:0007669"/>
    <property type="project" value="UniProtKB-UniRule"/>
</dbReference>
<dbReference type="GO" id="GO:0005737">
    <property type="term" value="C:cytoplasm"/>
    <property type="evidence" value="ECO:0007669"/>
    <property type="project" value="UniProtKB-SubCell"/>
</dbReference>
<feature type="compositionally biased region" description="Polar residues" evidence="17">
    <location>
        <begin position="401"/>
        <end position="422"/>
    </location>
</feature>
<evidence type="ECO:0000256" key="6">
    <source>
        <dbReference type="ARBA" id="ARBA00022527"/>
    </source>
</evidence>
<evidence type="ECO:0000256" key="3">
    <source>
        <dbReference type="ARBA" id="ARBA00008874"/>
    </source>
</evidence>
<feature type="region of interest" description="Disordered" evidence="17">
    <location>
        <begin position="347"/>
        <end position="433"/>
    </location>
</feature>
<evidence type="ECO:0000256" key="8">
    <source>
        <dbReference type="ARBA" id="ARBA00022679"/>
    </source>
</evidence>
<keyword evidence="7" id="KW-0597">Phosphoprotein</keyword>
<evidence type="ECO:0000313" key="20">
    <source>
        <dbReference type="Proteomes" id="UP000267821"/>
    </source>
</evidence>
<evidence type="ECO:0000256" key="1">
    <source>
        <dbReference type="ARBA" id="ARBA00001946"/>
    </source>
</evidence>
<evidence type="ECO:0000256" key="10">
    <source>
        <dbReference type="ARBA" id="ARBA00022741"/>
    </source>
</evidence>
<organism evidence="19 20">
    <name type="scientific">Terfezia boudieri ATCC MYA-4762</name>
    <dbReference type="NCBI Taxonomy" id="1051890"/>
    <lineage>
        <taxon>Eukaryota</taxon>
        <taxon>Fungi</taxon>
        <taxon>Dikarya</taxon>
        <taxon>Ascomycota</taxon>
        <taxon>Pezizomycotina</taxon>
        <taxon>Pezizomycetes</taxon>
        <taxon>Pezizales</taxon>
        <taxon>Pezizaceae</taxon>
        <taxon>Terfezia</taxon>
    </lineage>
</organism>
<dbReference type="AlphaFoldDB" id="A0A3N4MBX5"/>
<dbReference type="GO" id="GO:0046872">
    <property type="term" value="F:metal ion binding"/>
    <property type="evidence" value="ECO:0007669"/>
    <property type="project" value="UniProtKB-KW"/>
</dbReference>
<name>A0A3N4MBX5_9PEZI</name>
<dbReference type="SUPFAM" id="SSF56112">
    <property type="entry name" value="Protein kinase-like (PK-like)"/>
    <property type="match status" value="1"/>
</dbReference>
<evidence type="ECO:0000256" key="9">
    <source>
        <dbReference type="ARBA" id="ARBA00022723"/>
    </source>
</evidence>
<dbReference type="Gene3D" id="1.10.510.10">
    <property type="entry name" value="Transferase(Phosphotransferase) domain 1"/>
    <property type="match status" value="1"/>
</dbReference>
<gene>
    <name evidence="19" type="ORF">L211DRAFT_780233</name>
</gene>
<dbReference type="PROSITE" id="PS00107">
    <property type="entry name" value="PROTEIN_KINASE_ATP"/>
    <property type="match status" value="1"/>
</dbReference>
<evidence type="ECO:0000256" key="14">
    <source>
        <dbReference type="ARBA" id="ARBA00047899"/>
    </source>
</evidence>
<comment type="subcellular location">
    <subcellularLocation>
        <location evidence="2">Cytoplasm</location>
    </subcellularLocation>
</comment>
<keyword evidence="12 16" id="KW-0067">ATP-binding</keyword>
<feature type="compositionally biased region" description="Polar residues" evidence="17">
    <location>
        <begin position="381"/>
        <end position="393"/>
    </location>
</feature>
<comment type="cofactor">
    <cofactor evidence="1">
        <name>Mg(2+)</name>
        <dbReference type="ChEBI" id="CHEBI:18420"/>
    </cofactor>
</comment>